<organism evidence="2 3">
    <name type="scientific">Brassica cretica</name>
    <name type="common">Mustard</name>
    <dbReference type="NCBI Taxonomy" id="69181"/>
    <lineage>
        <taxon>Eukaryota</taxon>
        <taxon>Viridiplantae</taxon>
        <taxon>Streptophyta</taxon>
        <taxon>Embryophyta</taxon>
        <taxon>Tracheophyta</taxon>
        <taxon>Spermatophyta</taxon>
        <taxon>Magnoliopsida</taxon>
        <taxon>eudicotyledons</taxon>
        <taxon>Gunneridae</taxon>
        <taxon>Pentapetalae</taxon>
        <taxon>rosids</taxon>
        <taxon>malvids</taxon>
        <taxon>Brassicales</taxon>
        <taxon>Brassicaceae</taxon>
        <taxon>Brassiceae</taxon>
        <taxon>Brassica</taxon>
    </lineage>
</organism>
<accession>A0A8S9FZ86</accession>
<evidence type="ECO:0000313" key="2">
    <source>
        <dbReference type="EMBL" id="KAF2537767.1"/>
    </source>
</evidence>
<feature type="region of interest" description="Disordered" evidence="1">
    <location>
        <begin position="17"/>
        <end position="38"/>
    </location>
</feature>
<sequence length="55" mass="6211">MSVEQLEKPITYDVKQEAEKIPATEKSSEAAEDKEKGVVADQLSSYLNRSVKKRQ</sequence>
<gene>
    <name evidence="2" type="ORF">F2Q68_00018799</name>
</gene>
<dbReference type="EMBL" id="QGKW02002228">
    <property type="protein sequence ID" value="KAF2537767.1"/>
    <property type="molecule type" value="Genomic_DNA"/>
</dbReference>
<dbReference type="AlphaFoldDB" id="A0A8S9FZ86"/>
<comment type="caution">
    <text evidence="2">The sequence shown here is derived from an EMBL/GenBank/DDBJ whole genome shotgun (WGS) entry which is preliminary data.</text>
</comment>
<reference evidence="2" key="1">
    <citation type="submission" date="2019-12" db="EMBL/GenBank/DDBJ databases">
        <title>Genome sequencing and annotation of Brassica cretica.</title>
        <authorList>
            <person name="Studholme D.J."/>
            <person name="Sarris P.F."/>
        </authorList>
    </citation>
    <scope>NUCLEOTIDE SEQUENCE</scope>
    <source>
        <strain evidence="2">PFS-001/15</strain>
        <tissue evidence="2">Leaf</tissue>
    </source>
</reference>
<protein>
    <submittedName>
        <fullName evidence="2">Uncharacterized protein</fullName>
    </submittedName>
</protein>
<proteinExistence type="predicted"/>
<dbReference type="Proteomes" id="UP000712281">
    <property type="component" value="Unassembled WGS sequence"/>
</dbReference>
<name>A0A8S9FZ86_BRACR</name>
<evidence type="ECO:0000313" key="3">
    <source>
        <dbReference type="Proteomes" id="UP000712281"/>
    </source>
</evidence>
<evidence type="ECO:0000256" key="1">
    <source>
        <dbReference type="SAM" id="MobiDB-lite"/>
    </source>
</evidence>